<reference evidence="1" key="1">
    <citation type="journal article" date="2015" name="Nature">
        <title>Complex archaea that bridge the gap between prokaryotes and eukaryotes.</title>
        <authorList>
            <person name="Spang A."/>
            <person name="Saw J.H."/>
            <person name="Jorgensen S.L."/>
            <person name="Zaremba-Niedzwiedzka K."/>
            <person name="Martijn J."/>
            <person name="Lind A.E."/>
            <person name="van Eijk R."/>
            <person name="Schleper C."/>
            <person name="Guy L."/>
            <person name="Ettema T.J."/>
        </authorList>
    </citation>
    <scope>NUCLEOTIDE SEQUENCE</scope>
</reference>
<accession>A0A0F9RZC2</accession>
<sequence length="222" mass="25870">MADRFETLVQFPDIDKLIRLGREALVQYSRERLAPVPVWKLLKPGQPVSTFPLETELPPTVDFVDVTTATDEELELSSRQKRRAYPEPPEELRNLILNKTQVNIFGEAEHDQREYLAFLAFGLVDEKQDISLTRFGTVHKHDGTLWICRWLLEEIGYLPESGDLFLFRRQLREVLDYKESRRIGGTDYWTWLEVPYNDWHGDSSNLELPDLPANVFPEPVEG</sequence>
<evidence type="ECO:0000313" key="1">
    <source>
        <dbReference type="EMBL" id="KKN55287.1"/>
    </source>
</evidence>
<comment type="caution">
    <text evidence="1">The sequence shown here is derived from an EMBL/GenBank/DDBJ whole genome shotgun (WGS) entry which is preliminary data.</text>
</comment>
<organism evidence="1">
    <name type="scientific">marine sediment metagenome</name>
    <dbReference type="NCBI Taxonomy" id="412755"/>
    <lineage>
        <taxon>unclassified sequences</taxon>
        <taxon>metagenomes</taxon>
        <taxon>ecological metagenomes</taxon>
    </lineage>
</organism>
<proteinExistence type="predicted"/>
<dbReference type="AlphaFoldDB" id="A0A0F9RZC2"/>
<name>A0A0F9RZC2_9ZZZZ</name>
<protein>
    <submittedName>
        <fullName evidence="1">Uncharacterized protein</fullName>
    </submittedName>
</protein>
<dbReference type="EMBL" id="LAZR01000891">
    <property type="protein sequence ID" value="KKN55287.1"/>
    <property type="molecule type" value="Genomic_DNA"/>
</dbReference>
<gene>
    <name evidence="1" type="ORF">LCGC14_0583780</name>
</gene>